<feature type="compositionally biased region" description="Acidic residues" evidence="11">
    <location>
        <begin position="743"/>
        <end position="760"/>
    </location>
</feature>
<dbReference type="InterPro" id="IPR006560">
    <property type="entry name" value="AWS_dom"/>
</dbReference>
<dbReference type="CDD" id="cd19172">
    <property type="entry name" value="SET_SETD2"/>
    <property type="match status" value="1"/>
</dbReference>
<keyword evidence="17" id="KW-1185">Reference proteome</keyword>
<evidence type="ECO:0000256" key="7">
    <source>
        <dbReference type="ARBA" id="ARBA00022691"/>
    </source>
</evidence>
<evidence type="ECO:0000313" key="17">
    <source>
        <dbReference type="Proteomes" id="UP000007879"/>
    </source>
</evidence>
<keyword evidence="4" id="KW-0158">Chromosome</keyword>
<name>A0AAN0JAS5_AMPQE</name>
<dbReference type="InterPro" id="IPR046341">
    <property type="entry name" value="SET_dom_sf"/>
</dbReference>
<dbReference type="InterPro" id="IPR013257">
    <property type="entry name" value="SRI"/>
</dbReference>
<reference evidence="17" key="1">
    <citation type="journal article" date="2010" name="Nature">
        <title>The Amphimedon queenslandica genome and the evolution of animal complexity.</title>
        <authorList>
            <person name="Srivastava M."/>
            <person name="Simakov O."/>
            <person name="Chapman J."/>
            <person name="Fahey B."/>
            <person name="Gauthier M.E."/>
            <person name="Mitros T."/>
            <person name="Richards G.S."/>
            <person name="Conaco C."/>
            <person name="Dacre M."/>
            <person name="Hellsten U."/>
            <person name="Larroux C."/>
            <person name="Putnam N.H."/>
            <person name="Stanke M."/>
            <person name="Adamska M."/>
            <person name="Darling A."/>
            <person name="Degnan S.M."/>
            <person name="Oakley T.H."/>
            <person name="Plachetzki D.C."/>
            <person name="Zhai Y."/>
            <person name="Adamski M."/>
            <person name="Calcino A."/>
            <person name="Cummins S.F."/>
            <person name="Goodstein D.M."/>
            <person name="Harris C."/>
            <person name="Jackson D.J."/>
            <person name="Leys S.P."/>
            <person name="Shu S."/>
            <person name="Woodcroft B.J."/>
            <person name="Vervoort M."/>
            <person name="Kosik K.S."/>
            <person name="Manning G."/>
            <person name="Degnan B.M."/>
            <person name="Rokhsar D.S."/>
        </authorList>
    </citation>
    <scope>NUCLEOTIDE SEQUENCE [LARGE SCALE GENOMIC DNA]</scope>
</reference>
<evidence type="ECO:0000256" key="11">
    <source>
        <dbReference type="SAM" id="MobiDB-lite"/>
    </source>
</evidence>
<evidence type="ECO:0000259" key="12">
    <source>
        <dbReference type="PROSITE" id="PS50020"/>
    </source>
</evidence>
<dbReference type="Pfam" id="PF00856">
    <property type="entry name" value="SET"/>
    <property type="match status" value="1"/>
</dbReference>
<dbReference type="Pfam" id="PF08236">
    <property type="entry name" value="SRI"/>
    <property type="match status" value="1"/>
</dbReference>
<evidence type="ECO:0000259" key="14">
    <source>
        <dbReference type="PROSITE" id="PS50868"/>
    </source>
</evidence>
<dbReference type="GO" id="GO:0005634">
    <property type="term" value="C:nucleus"/>
    <property type="evidence" value="ECO:0007669"/>
    <property type="project" value="UniProtKB-SubCell"/>
</dbReference>
<dbReference type="Gene3D" id="2.170.270.10">
    <property type="entry name" value="SET domain"/>
    <property type="match status" value="1"/>
</dbReference>
<dbReference type="PROSITE" id="PS50868">
    <property type="entry name" value="POST_SET"/>
    <property type="match status" value="1"/>
</dbReference>
<evidence type="ECO:0000256" key="8">
    <source>
        <dbReference type="ARBA" id="ARBA00023015"/>
    </source>
</evidence>
<evidence type="ECO:0000256" key="4">
    <source>
        <dbReference type="ARBA" id="ARBA00022454"/>
    </source>
</evidence>
<feature type="domain" description="WW" evidence="12">
    <location>
        <begin position="694"/>
        <end position="727"/>
    </location>
</feature>
<dbReference type="EC" id="2.1.1.359" evidence="3"/>
<feature type="domain" description="AWS" evidence="15">
    <location>
        <begin position="69"/>
        <end position="121"/>
    </location>
</feature>
<dbReference type="Pfam" id="PF17907">
    <property type="entry name" value="AWS"/>
    <property type="match status" value="1"/>
</dbReference>
<keyword evidence="9" id="KW-0804">Transcription</keyword>
<dbReference type="EnsemblMetazoa" id="XM_019998282.1">
    <property type="protein sequence ID" value="XP_019853841.1"/>
    <property type="gene ID" value="LOC105313292"/>
</dbReference>
<dbReference type="Gene3D" id="2.20.70.10">
    <property type="match status" value="1"/>
</dbReference>
<evidence type="ECO:0000259" key="15">
    <source>
        <dbReference type="PROSITE" id="PS51215"/>
    </source>
</evidence>
<dbReference type="InterPro" id="IPR036020">
    <property type="entry name" value="WW_dom_sf"/>
</dbReference>
<keyword evidence="8" id="KW-0805">Transcription regulation</keyword>
<keyword evidence="10" id="KW-0539">Nucleus</keyword>
<dbReference type="GO" id="GO:0006355">
    <property type="term" value="P:regulation of DNA-templated transcription"/>
    <property type="evidence" value="ECO:0007669"/>
    <property type="project" value="InterPro"/>
</dbReference>
<dbReference type="CDD" id="cd00201">
    <property type="entry name" value="WW"/>
    <property type="match status" value="1"/>
</dbReference>
<comment type="subcellular location">
    <subcellularLocation>
        <location evidence="2">Chromosome</location>
    </subcellularLocation>
    <subcellularLocation>
        <location evidence="1">Nucleus</location>
    </subcellularLocation>
</comment>
<sequence>MSDEVTFETVVESPKPLTEPSEKDGFVSQHISAKSMPLEGDDSSPPSFDFITENVYIVERGTTRDGKRSKRMMCTCQFDPETDNHSEACGENCLNRLLMIECGSRCPCGEYCTNKRFTRSSYANVEVIKTEMKGWGLKATCDISRYSFVMEYCGEVCSLEEFERRRNIYEKESRRHYYFMSLKTDEILDATRKGNLSRFINHSCEPNCETQKWTVNGRLRVGFFALRHIPAGEELTFDYQFQRFGESVQKCYCGSETCRGFLGAKQTTDVVRSDMYFPTRDRKAKRRCDDADSMFEKEIYDVVGSTWRLKNSDQVLSLSRLMLRAESIKQRRMLLKVLQATKDNACLKRFLSFQGLRLLWSWMVEVTDQQTSEALDAKIQILLTLQSLPVPNRNVLKDNKIWQLVQKWSEPSIPSNSHIDQDSVVIREADCSISQDNIDGENKHLEDCPEKVVKVEAEILETHSDLLSEAESREAVASFEDEESRVVSIANDLLEKWNSLKEVFRIPKKILSDDVRSKEKKVEESDEDNRRKRKRESKWDTSEGYQPTNTFTRPGEKVSQSYYVPQSRPPARTGLLGPPPPSIAGLPLQNTVIVQHQSGQSVYVQQQIFPTPSNFPQGMLAAQYAPVNFPPPTLPLPVINLDSAPLPVTSMQSQLLEVTPKPTLEPSNSLIPPTVRNAAANVSATIPPPPPVEKPLPQNWKEVKEPSGKVYYYHTITRKTQWERPTEEDIDGDIMMDLATPDTNDDDPNDEEDEEDDDNNSVESAHEGQPHTPEGSPPSLTPNQESTESRRQSTAKDSFKHSLSKLVVRCLDHHRKPTCKYGRITCSEDFKHLARKLTFGITEKEITRRGSADALEFNDQVKSRTKTYIKNYMKKFGPIYSHS</sequence>
<evidence type="ECO:0000313" key="16">
    <source>
        <dbReference type="EnsemblMetazoa" id="XP_019853841.1"/>
    </source>
</evidence>
<dbReference type="InterPro" id="IPR042294">
    <property type="entry name" value="SETD2_animal"/>
</dbReference>
<feature type="compositionally biased region" description="Polar residues" evidence="11">
    <location>
        <begin position="543"/>
        <end position="564"/>
    </location>
</feature>
<dbReference type="InterPro" id="IPR001202">
    <property type="entry name" value="WW_dom"/>
</dbReference>
<evidence type="ECO:0000256" key="10">
    <source>
        <dbReference type="ARBA" id="ARBA00023242"/>
    </source>
</evidence>
<organism evidence="16 17">
    <name type="scientific">Amphimedon queenslandica</name>
    <name type="common">Sponge</name>
    <dbReference type="NCBI Taxonomy" id="400682"/>
    <lineage>
        <taxon>Eukaryota</taxon>
        <taxon>Metazoa</taxon>
        <taxon>Porifera</taxon>
        <taxon>Demospongiae</taxon>
        <taxon>Heteroscleromorpha</taxon>
        <taxon>Haplosclerida</taxon>
        <taxon>Niphatidae</taxon>
        <taxon>Amphimedon</taxon>
    </lineage>
</organism>
<accession>A0AAN0JAS5</accession>
<keyword evidence="6" id="KW-0808">Transferase</keyword>
<keyword evidence="5" id="KW-0489">Methyltransferase</keyword>
<reference evidence="16" key="2">
    <citation type="submission" date="2024-06" db="UniProtKB">
        <authorList>
            <consortium name="EnsemblMetazoa"/>
        </authorList>
    </citation>
    <scope>IDENTIFICATION</scope>
</reference>
<dbReference type="SMART" id="SM00508">
    <property type="entry name" value="PostSET"/>
    <property type="match status" value="1"/>
</dbReference>
<dbReference type="InterPro" id="IPR001214">
    <property type="entry name" value="SET_dom"/>
</dbReference>
<evidence type="ECO:0000256" key="3">
    <source>
        <dbReference type="ARBA" id="ARBA00012178"/>
    </source>
</evidence>
<dbReference type="InterPro" id="IPR038190">
    <property type="entry name" value="SRI_sf"/>
</dbReference>
<evidence type="ECO:0000256" key="6">
    <source>
        <dbReference type="ARBA" id="ARBA00022679"/>
    </source>
</evidence>
<evidence type="ECO:0000256" key="9">
    <source>
        <dbReference type="ARBA" id="ARBA00023163"/>
    </source>
</evidence>
<proteinExistence type="predicted"/>
<dbReference type="PROSITE" id="PS50280">
    <property type="entry name" value="SET"/>
    <property type="match status" value="1"/>
</dbReference>
<feature type="region of interest" description="Disordered" evidence="11">
    <location>
        <begin position="515"/>
        <end position="580"/>
    </location>
</feature>
<evidence type="ECO:0000256" key="2">
    <source>
        <dbReference type="ARBA" id="ARBA00004286"/>
    </source>
</evidence>
<dbReference type="AlphaFoldDB" id="A0AAN0JAS5"/>
<dbReference type="GO" id="GO:0032259">
    <property type="term" value="P:methylation"/>
    <property type="evidence" value="ECO:0007669"/>
    <property type="project" value="UniProtKB-KW"/>
</dbReference>
<dbReference type="SUPFAM" id="SSF82199">
    <property type="entry name" value="SET domain"/>
    <property type="match status" value="1"/>
</dbReference>
<feature type="region of interest" description="Disordered" evidence="11">
    <location>
        <begin position="1"/>
        <end position="44"/>
    </location>
</feature>
<evidence type="ECO:0000256" key="1">
    <source>
        <dbReference type="ARBA" id="ARBA00004123"/>
    </source>
</evidence>
<keyword evidence="7" id="KW-0949">S-adenosyl-L-methionine</keyword>
<dbReference type="SMART" id="SM00456">
    <property type="entry name" value="WW"/>
    <property type="match status" value="1"/>
</dbReference>
<dbReference type="InterPro" id="IPR044437">
    <property type="entry name" value="SETD2/Set2_SET"/>
</dbReference>
<dbReference type="PROSITE" id="PS01159">
    <property type="entry name" value="WW_DOMAIN_1"/>
    <property type="match status" value="1"/>
</dbReference>
<dbReference type="InterPro" id="IPR003616">
    <property type="entry name" value="Post-SET_dom"/>
</dbReference>
<dbReference type="SUPFAM" id="SSF51045">
    <property type="entry name" value="WW domain"/>
    <property type="match status" value="1"/>
</dbReference>
<dbReference type="SMART" id="SM00570">
    <property type="entry name" value="AWS"/>
    <property type="match status" value="1"/>
</dbReference>
<feature type="region of interest" description="Disordered" evidence="11">
    <location>
        <begin position="723"/>
        <end position="799"/>
    </location>
</feature>
<dbReference type="Gene3D" id="1.10.1740.100">
    <property type="entry name" value="Set2, Rpb1 interacting domain"/>
    <property type="match status" value="1"/>
</dbReference>
<feature type="domain" description="Post-SET" evidence="14">
    <location>
        <begin position="247"/>
        <end position="263"/>
    </location>
</feature>
<dbReference type="PROSITE" id="PS51215">
    <property type="entry name" value="AWS"/>
    <property type="match status" value="1"/>
</dbReference>
<dbReference type="SMART" id="SM00317">
    <property type="entry name" value="SET"/>
    <property type="match status" value="1"/>
</dbReference>
<evidence type="ECO:0000256" key="5">
    <source>
        <dbReference type="ARBA" id="ARBA00022603"/>
    </source>
</evidence>
<dbReference type="Pfam" id="PF00397">
    <property type="entry name" value="WW"/>
    <property type="match status" value="1"/>
</dbReference>
<gene>
    <name evidence="16" type="primary">105313292</name>
</gene>
<evidence type="ECO:0000259" key="13">
    <source>
        <dbReference type="PROSITE" id="PS50280"/>
    </source>
</evidence>
<feature type="domain" description="SET" evidence="13">
    <location>
        <begin position="123"/>
        <end position="240"/>
    </location>
</feature>
<dbReference type="PROSITE" id="PS50020">
    <property type="entry name" value="WW_DOMAIN_2"/>
    <property type="match status" value="1"/>
</dbReference>
<dbReference type="KEGG" id="aqu:105313292"/>
<dbReference type="Proteomes" id="UP000007879">
    <property type="component" value="Unassembled WGS sequence"/>
</dbReference>
<dbReference type="GO" id="GO:0005694">
    <property type="term" value="C:chromosome"/>
    <property type="evidence" value="ECO:0007669"/>
    <property type="project" value="UniProtKB-SubCell"/>
</dbReference>
<dbReference type="PANTHER" id="PTHR46711">
    <property type="entry name" value="HISTONE-LYSINE N-METHYLTRANSFERASE SETD2"/>
    <property type="match status" value="1"/>
</dbReference>
<dbReference type="GO" id="GO:0140955">
    <property type="term" value="F:histone H3K36 trimethyltransferase activity"/>
    <property type="evidence" value="ECO:0007669"/>
    <property type="project" value="UniProtKB-EC"/>
</dbReference>
<dbReference type="PANTHER" id="PTHR46711:SF1">
    <property type="entry name" value="HISTONE-LYSINE N-METHYLTRANSFERASE SETD2"/>
    <property type="match status" value="1"/>
</dbReference>
<protein>
    <recommendedName>
        <fullName evidence="3">[histone H3]-lysine(36) N-trimethyltransferase</fullName>
        <ecNumber evidence="3">2.1.1.359</ecNumber>
    </recommendedName>
</protein>